<evidence type="ECO:0000256" key="1">
    <source>
        <dbReference type="ARBA" id="ARBA00022801"/>
    </source>
</evidence>
<feature type="compositionally biased region" description="Basic residues" evidence="2">
    <location>
        <begin position="1246"/>
        <end position="1260"/>
    </location>
</feature>
<feature type="region of interest" description="Disordered" evidence="2">
    <location>
        <begin position="1020"/>
        <end position="1277"/>
    </location>
</feature>
<feature type="region of interest" description="Disordered" evidence="2">
    <location>
        <begin position="882"/>
        <end position="930"/>
    </location>
</feature>
<feature type="transmembrane region" description="Helical" evidence="3">
    <location>
        <begin position="1364"/>
        <end position="1383"/>
    </location>
</feature>
<feature type="compositionally biased region" description="Low complexity" evidence="2">
    <location>
        <begin position="912"/>
        <end position="930"/>
    </location>
</feature>
<keyword evidence="3" id="KW-0812">Transmembrane</keyword>
<feature type="compositionally biased region" description="Basic and acidic residues" evidence="2">
    <location>
        <begin position="1341"/>
        <end position="1358"/>
    </location>
</feature>
<keyword evidence="6" id="KW-1185">Reference proteome</keyword>
<evidence type="ECO:0000256" key="2">
    <source>
        <dbReference type="SAM" id="MobiDB-lite"/>
    </source>
</evidence>
<dbReference type="SUPFAM" id="SSF69065">
    <property type="entry name" value="RNase III domain-like"/>
    <property type="match status" value="4"/>
</dbReference>
<gene>
    <name evidence="5" type="ORF">ODALV1_LOCUS20452</name>
</gene>
<dbReference type="EMBL" id="CAXLJM020000068">
    <property type="protein sequence ID" value="CAL8124081.1"/>
    <property type="molecule type" value="Genomic_DNA"/>
</dbReference>
<protein>
    <recommendedName>
        <fullName evidence="4">RNase III domain-containing protein</fullName>
    </recommendedName>
</protein>
<dbReference type="InterPro" id="IPR036389">
    <property type="entry name" value="RNase_III_sf"/>
</dbReference>
<organism evidence="5 6">
    <name type="scientific">Orchesella dallaii</name>
    <dbReference type="NCBI Taxonomy" id="48710"/>
    <lineage>
        <taxon>Eukaryota</taxon>
        <taxon>Metazoa</taxon>
        <taxon>Ecdysozoa</taxon>
        <taxon>Arthropoda</taxon>
        <taxon>Hexapoda</taxon>
        <taxon>Collembola</taxon>
        <taxon>Entomobryomorpha</taxon>
        <taxon>Entomobryoidea</taxon>
        <taxon>Orchesellidae</taxon>
        <taxon>Orchesellinae</taxon>
        <taxon>Orchesella</taxon>
    </lineage>
</organism>
<feature type="compositionally biased region" description="Polar residues" evidence="2">
    <location>
        <begin position="1143"/>
        <end position="1175"/>
    </location>
</feature>
<proteinExistence type="predicted"/>
<evidence type="ECO:0000256" key="3">
    <source>
        <dbReference type="SAM" id="Phobius"/>
    </source>
</evidence>
<feature type="domain" description="RNase III" evidence="4">
    <location>
        <begin position="3"/>
        <end position="136"/>
    </location>
</feature>
<dbReference type="CDD" id="cd00593">
    <property type="entry name" value="RIBOc"/>
    <property type="match status" value="2"/>
</dbReference>
<evidence type="ECO:0000313" key="6">
    <source>
        <dbReference type="Proteomes" id="UP001642540"/>
    </source>
</evidence>
<feature type="domain" description="RNase III" evidence="4">
    <location>
        <begin position="382"/>
        <end position="514"/>
    </location>
</feature>
<dbReference type="PANTHER" id="PTHR14950:SF37">
    <property type="entry name" value="ENDORIBONUCLEASE DICER"/>
    <property type="match status" value="1"/>
</dbReference>
<keyword evidence="3" id="KW-0472">Membrane</keyword>
<keyword evidence="1" id="KW-0378">Hydrolase</keyword>
<dbReference type="PROSITE" id="PS00517">
    <property type="entry name" value="RNASE_3_1"/>
    <property type="match status" value="1"/>
</dbReference>
<feature type="compositionally biased region" description="Polar residues" evidence="2">
    <location>
        <begin position="1297"/>
        <end position="1310"/>
    </location>
</feature>
<dbReference type="InterPro" id="IPR000999">
    <property type="entry name" value="RNase_III_dom"/>
</dbReference>
<dbReference type="Pfam" id="PF14622">
    <property type="entry name" value="Ribonucleas_3_3"/>
    <property type="match status" value="2"/>
</dbReference>
<name>A0ABP1RA68_9HEXA</name>
<dbReference type="SMART" id="SM00535">
    <property type="entry name" value="RIBOc"/>
    <property type="match status" value="2"/>
</dbReference>
<keyword evidence="3" id="KW-1133">Transmembrane helix</keyword>
<dbReference type="PANTHER" id="PTHR14950">
    <property type="entry name" value="DICER-RELATED"/>
    <property type="match status" value="1"/>
</dbReference>
<feature type="domain" description="RNase III" evidence="4">
    <location>
        <begin position="197"/>
        <end position="324"/>
    </location>
</feature>
<sequence length="1390" mass="152942">MDMGLLEDKLGYKFRERELLTEALTHSIDYTNNTETITVSKHTCDRLKLIGDCVIKLVTCQFAISVSKPDEKLGNITKIKDDVCNRFRQHQVGQLLSLQEHVIVTKELRNTPSFEISNHYETFVKSIMGAIFIDAGGSEKKGFRNVWNVFLKLWKNTIDNYPPVKQLVHCFPEPKFSSSKFLIERFKDIKDLKFKELKQLERVLEYEFIKRPHLLEQALTHDSIEEFGKDDFAHYQTLEFLGDSVIELIVMEYLYTKYDSADPLGQMLFFNRETGQKLYNSKFQVKVAKKLQLDQYVIKPPYVVLGSYDDFVESLIGAVYVNCGAAALKKTARTVLYLWGLQPYINPPPKSDQVANGGQPAVAEPPPPPPEKVPDPEEPRALTEIQSKLNYKFRDPRIITSVLELESDGANSSAPDTYPWYFRNLLVLGRRTINLLIVEYVFGIIPSDVKLNLCSKEKKKIESLIFLLSSKDIMNGIVNKLKLKTFVSLKPNGDPTDYQDYVFATFGAVYIDSGSDHSVVTRLFRNLWSKFIESDRTKPISEYFVNTSEEQKKFRGATKKFINDVMWAKLHARLGHKFKNKNLAEQALTDEKSLEYARHALSACPTGNPFALQLIGSAAIELFVAFRSFHNTAACPENFEGVIERFENSLFKVLANNLKDLDLYYVKRNKPSYTFPPKTNPRYPFQALLGAVYVDCGGGNKACEILEAVIIKQDPSLVKVSKGRAQPAIAAPPPQPAVFSPSHTPSRVFTPPPQAVAFSPSHNPSRVFTPPPQMGLFQQPQFQPVPPPLGMFSPPPGVTIRSTQGMGPFPSPLQMPAGIQQNSPFPMFPQAHEFPRTTQFPPSFYAPSPPSMCVTPPPFCIKQGSPGVIGYLPSSSNFRRPFMCTPPPDSSAIIRPPSVASSKSSKRNGLKSNSSSPVGSRSSTPKSINTLLNNSLNSKCAANFGFSPLPVQKTPKTQEKEQARSILINTFATPVKSPKKQKQPKSYASAVANGMDMEIPPNQLLVALTQVQPEINALKQKTPLPMVEKQNGLPQQPKVEKSNGASAVQPPLKIEKAKVNGAAPPQPPKAEKAKANGAVQPPPSKAEKVKANLAAQPSPTKVEKAKTNGAAQPPKAEKAKTNGAGPPQPPKAEKAKANGAAPVSSQPIAEKGNGTTQSKAEKSNASATPQPNGKNGNVAAPPKPKAEKENVVDAAPPQPKAKNIVDVPPPQPKVEKVNAAAPSQSLMEIGNGAFQSDNVSEEGGSKKRRGKRGGNKKKKNLQPPVTPPEIKTPSEQSVVDVEAVAKVPVAAPEPGPSTCTKISSCTQAPNGTGPESKKIEQAGTSQASVRVNKVHGYPNEMYKKPERGDKWDDKPDKKGEYEGVSMLTMIKWTTVALGVFFLINKYVNRK</sequence>
<dbReference type="PROSITE" id="PS50142">
    <property type="entry name" value="RNASE_3_2"/>
    <property type="match status" value="3"/>
</dbReference>
<dbReference type="Proteomes" id="UP001642540">
    <property type="component" value="Unassembled WGS sequence"/>
</dbReference>
<evidence type="ECO:0000313" key="5">
    <source>
        <dbReference type="EMBL" id="CAL8124081.1"/>
    </source>
</evidence>
<reference evidence="5 6" key="1">
    <citation type="submission" date="2024-08" db="EMBL/GenBank/DDBJ databases">
        <authorList>
            <person name="Cucini C."/>
            <person name="Frati F."/>
        </authorList>
    </citation>
    <scope>NUCLEOTIDE SEQUENCE [LARGE SCALE GENOMIC DNA]</scope>
</reference>
<dbReference type="Gene3D" id="1.10.1520.10">
    <property type="entry name" value="Ribonuclease III domain"/>
    <property type="match status" value="4"/>
</dbReference>
<feature type="region of interest" description="Disordered" evidence="2">
    <location>
        <begin position="1289"/>
        <end position="1358"/>
    </location>
</feature>
<feature type="region of interest" description="Disordered" evidence="2">
    <location>
        <begin position="350"/>
        <end position="378"/>
    </location>
</feature>
<comment type="caution">
    <text evidence="5">The sequence shown here is derived from an EMBL/GenBank/DDBJ whole genome shotgun (WGS) entry which is preliminary data.</text>
</comment>
<accession>A0ABP1RA68</accession>
<evidence type="ECO:0000259" key="4">
    <source>
        <dbReference type="PROSITE" id="PS50142"/>
    </source>
</evidence>